<sequence>MTPPRSDKRNGILVAGLGIVGVGNAGALVGLTDQWAAGVVIGGVALGFVGQGLRLLSVYRRRVEAAEPKPTDAHMDALLGDDIRDTADRALLALGITLDELALRSRDVDPLTKGGHRRLADQGRGPIPVFGPTPFTLGRIGHDGKWRFARYRIMVICPTGHNLGIYTCDLDSTTGHRLHERTDEYHYDDVVAVRTTTTTTPDIAIRVLDATAQNRVALGSPLHRQFQIIVSSGDRGSIIVGIEDEHESGQTVPLQESGIEAVIEAVRRILRVKKGGIAPSL</sequence>
<dbReference type="RefSeq" id="WP_379590274.1">
    <property type="nucleotide sequence ID" value="NZ_JBHSKO010000027.1"/>
</dbReference>
<protein>
    <recommendedName>
        <fullName evidence="4">GAF domain-containing protein</fullName>
    </recommendedName>
</protein>
<keyword evidence="1" id="KW-1133">Transmembrane helix</keyword>
<evidence type="ECO:0000313" key="3">
    <source>
        <dbReference type="Proteomes" id="UP001499967"/>
    </source>
</evidence>
<dbReference type="EMBL" id="BAAAHP010000038">
    <property type="protein sequence ID" value="GAA0928353.1"/>
    <property type="molecule type" value="Genomic_DNA"/>
</dbReference>
<comment type="caution">
    <text evidence="2">The sequence shown here is derived from an EMBL/GenBank/DDBJ whole genome shotgun (WGS) entry which is preliminary data.</text>
</comment>
<evidence type="ECO:0000256" key="1">
    <source>
        <dbReference type="SAM" id="Phobius"/>
    </source>
</evidence>
<keyword evidence="3" id="KW-1185">Reference proteome</keyword>
<evidence type="ECO:0000313" key="2">
    <source>
        <dbReference type="EMBL" id="GAA0928353.1"/>
    </source>
</evidence>
<name>A0ABP3ZYL3_9PSEU</name>
<evidence type="ECO:0008006" key="4">
    <source>
        <dbReference type="Google" id="ProtNLM"/>
    </source>
</evidence>
<reference evidence="3" key="1">
    <citation type="journal article" date="2019" name="Int. J. Syst. Evol. Microbiol.">
        <title>The Global Catalogue of Microorganisms (GCM) 10K type strain sequencing project: providing services to taxonomists for standard genome sequencing and annotation.</title>
        <authorList>
            <consortium name="The Broad Institute Genomics Platform"/>
            <consortium name="The Broad Institute Genome Sequencing Center for Infectious Disease"/>
            <person name="Wu L."/>
            <person name="Ma J."/>
        </authorList>
    </citation>
    <scope>NUCLEOTIDE SEQUENCE [LARGE SCALE GENOMIC DNA]</scope>
    <source>
        <strain evidence="3">JCM 11117</strain>
    </source>
</reference>
<proteinExistence type="predicted"/>
<accession>A0ABP3ZYL3</accession>
<keyword evidence="1" id="KW-0472">Membrane</keyword>
<dbReference type="Proteomes" id="UP001499967">
    <property type="component" value="Unassembled WGS sequence"/>
</dbReference>
<feature type="transmembrane region" description="Helical" evidence="1">
    <location>
        <begin position="12"/>
        <end position="29"/>
    </location>
</feature>
<gene>
    <name evidence="2" type="ORF">GCM10009559_14740</name>
</gene>
<feature type="transmembrane region" description="Helical" evidence="1">
    <location>
        <begin position="35"/>
        <end position="56"/>
    </location>
</feature>
<organism evidence="2 3">
    <name type="scientific">Pseudonocardia zijingensis</name>
    <dbReference type="NCBI Taxonomy" id="153376"/>
    <lineage>
        <taxon>Bacteria</taxon>
        <taxon>Bacillati</taxon>
        <taxon>Actinomycetota</taxon>
        <taxon>Actinomycetes</taxon>
        <taxon>Pseudonocardiales</taxon>
        <taxon>Pseudonocardiaceae</taxon>
        <taxon>Pseudonocardia</taxon>
    </lineage>
</organism>
<keyword evidence="1" id="KW-0812">Transmembrane</keyword>